<dbReference type="PANTHER" id="PTHR47178:SF1">
    <property type="entry name" value="FAD-BINDING DOMAIN-CONTAINING PROTEIN-RELATED"/>
    <property type="match status" value="1"/>
</dbReference>
<feature type="domain" description="FAD-binding" evidence="6">
    <location>
        <begin position="7"/>
        <end position="369"/>
    </location>
</feature>
<dbReference type="RefSeq" id="XP_040660103.1">
    <property type="nucleotide sequence ID" value="XM_040799220.1"/>
</dbReference>
<accession>A0A151GUK3</accession>
<keyword evidence="3" id="KW-0274">FAD</keyword>
<name>A0A151GUK3_DRECN</name>
<dbReference type="Gene3D" id="3.50.50.60">
    <property type="entry name" value="FAD/NAD(P)-binding domain"/>
    <property type="match status" value="1"/>
</dbReference>
<dbReference type="InterPro" id="IPR036188">
    <property type="entry name" value="FAD/NAD-bd_sf"/>
</dbReference>
<dbReference type="PANTHER" id="PTHR47178">
    <property type="entry name" value="MONOOXYGENASE, FAD-BINDING"/>
    <property type="match status" value="1"/>
</dbReference>
<gene>
    <name evidence="7" type="ORF">DCS_01889</name>
</gene>
<organism evidence="7 8">
    <name type="scientific">Drechmeria coniospora</name>
    <name type="common">Nematophagous fungus</name>
    <name type="synonym">Meria coniospora</name>
    <dbReference type="NCBI Taxonomy" id="98403"/>
    <lineage>
        <taxon>Eukaryota</taxon>
        <taxon>Fungi</taxon>
        <taxon>Dikarya</taxon>
        <taxon>Ascomycota</taxon>
        <taxon>Pezizomycotina</taxon>
        <taxon>Sordariomycetes</taxon>
        <taxon>Hypocreomycetidae</taxon>
        <taxon>Hypocreales</taxon>
        <taxon>Ophiocordycipitaceae</taxon>
        <taxon>Drechmeria</taxon>
    </lineage>
</organism>
<dbReference type="GO" id="GO:0071949">
    <property type="term" value="F:FAD binding"/>
    <property type="evidence" value="ECO:0007669"/>
    <property type="project" value="InterPro"/>
</dbReference>
<evidence type="ECO:0000313" key="7">
    <source>
        <dbReference type="EMBL" id="KYK60751.1"/>
    </source>
</evidence>
<sequence length="404" mass="44705">MGSTAKPILISGAGVVGLTLAHGLKQAGIPFEIYERDRDVDARLHGWAITLHWALPYLRQILDDATLAAVDEVQVDPEVGRNDNGNFLFLNLDTLDAKFRIPPNERRRVNREKLRKVLLRGVASHVRWGKRLSDVRPLDGAIRAVFEDGTTAEGSLLVGAEGSNSPTRKFLVPDAYHNYQLPVRLLGVSLDLTPAEAQPLRDIDPLLFQGCHPETGNYLWISLLETPETNGSAGTPLERFRIQVIISWLFKDATDEVPAGDEARVVEMKRRAAEFNPVLRRVVDSIPASSAVMDIALQDWPCQPWDNRQGRVTLVGDAAHAMTMYRGEAANHGLLDAFHLLRELRALHAGSKTAEQAIGDYEAEMRGRAVPAVLLSRQACLDAHDFHGLNENSAVLKRRAIPTK</sequence>
<evidence type="ECO:0000256" key="1">
    <source>
        <dbReference type="ARBA" id="ARBA00001974"/>
    </source>
</evidence>
<dbReference type="GeneID" id="63714532"/>
<dbReference type="Pfam" id="PF01494">
    <property type="entry name" value="FAD_binding_3"/>
    <property type="match status" value="1"/>
</dbReference>
<dbReference type="EMBL" id="LAYC01000001">
    <property type="protein sequence ID" value="KYK60751.1"/>
    <property type="molecule type" value="Genomic_DNA"/>
</dbReference>
<comment type="cofactor">
    <cofactor evidence="1">
        <name>FAD</name>
        <dbReference type="ChEBI" id="CHEBI:57692"/>
    </cofactor>
</comment>
<evidence type="ECO:0000256" key="4">
    <source>
        <dbReference type="ARBA" id="ARBA00023002"/>
    </source>
</evidence>
<dbReference type="GO" id="GO:0004497">
    <property type="term" value="F:monooxygenase activity"/>
    <property type="evidence" value="ECO:0007669"/>
    <property type="project" value="UniProtKB-KW"/>
</dbReference>
<keyword evidence="8" id="KW-1185">Reference proteome</keyword>
<protein>
    <submittedName>
        <fullName evidence="7">Monooxygenase</fullName>
    </submittedName>
</protein>
<dbReference type="PRINTS" id="PR00420">
    <property type="entry name" value="RNGMNOXGNASE"/>
</dbReference>
<evidence type="ECO:0000256" key="2">
    <source>
        <dbReference type="ARBA" id="ARBA00022630"/>
    </source>
</evidence>
<reference evidence="7 8" key="1">
    <citation type="journal article" date="2016" name="Sci. Rep.">
        <title>Insights into Adaptations to a Near-Obligate Nematode Endoparasitic Lifestyle from the Finished Genome of Drechmeria coniospora.</title>
        <authorList>
            <person name="Zhang L."/>
            <person name="Zhou Z."/>
            <person name="Guo Q."/>
            <person name="Fokkens L."/>
            <person name="Miskei M."/>
            <person name="Pocsi I."/>
            <person name="Zhang W."/>
            <person name="Chen M."/>
            <person name="Wang L."/>
            <person name="Sun Y."/>
            <person name="Donzelli B.G."/>
            <person name="Gibson D.M."/>
            <person name="Nelson D.R."/>
            <person name="Luo J.G."/>
            <person name="Rep M."/>
            <person name="Liu H."/>
            <person name="Yang S."/>
            <person name="Wang J."/>
            <person name="Krasnoff S.B."/>
            <person name="Xu Y."/>
            <person name="Molnar I."/>
            <person name="Lin M."/>
        </authorList>
    </citation>
    <scope>NUCLEOTIDE SEQUENCE [LARGE SCALE GENOMIC DNA]</scope>
    <source>
        <strain evidence="7 8">ARSEF 6962</strain>
    </source>
</reference>
<keyword evidence="4" id="KW-0560">Oxidoreductase</keyword>
<evidence type="ECO:0000256" key="5">
    <source>
        <dbReference type="ARBA" id="ARBA00023033"/>
    </source>
</evidence>
<evidence type="ECO:0000313" key="8">
    <source>
        <dbReference type="Proteomes" id="UP000076580"/>
    </source>
</evidence>
<proteinExistence type="predicted"/>
<keyword evidence="2" id="KW-0285">Flavoprotein</keyword>
<dbReference type="OrthoDB" id="47494at2759"/>
<keyword evidence="5 7" id="KW-0503">Monooxygenase</keyword>
<comment type="caution">
    <text evidence="7">The sequence shown here is derived from an EMBL/GenBank/DDBJ whole genome shotgun (WGS) entry which is preliminary data.</text>
</comment>
<dbReference type="InterPro" id="IPR002938">
    <property type="entry name" value="FAD-bd"/>
</dbReference>
<evidence type="ECO:0000259" key="6">
    <source>
        <dbReference type="Pfam" id="PF01494"/>
    </source>
</evidence>
<dbReference type="AlphaFoldDB" id="A0A151GUK3"/>
<dbReference type="STRING" id="98403.A0A151GUK3"/>
<dbReference type="InParanoid" id="A0A151GUK3"/>
<dbReference type="SUPFAM" id="SSF51905">
    <property type="entry name" value="FAD/NAD(P)-binding domain"/>
    <property type="match status" value="1"/>
</dbReference>
<evidence type="ECO:0000256" key="3">
    <source>
        <dbReference type="ARBA" id="ARBA00022827"/>
    </source>
</evidence>
<dbReference type="Proteomes" id="UP000076580">
    <property type="component" value="Chromosome 01"/>
</dbReference>